<dbReference type="PROSITE" id="PS51257">
    <property type="entry name" value="PROKAR_LIPOPROTEIN"/>
    <property type="match status" value="1"/>
</dbReference>
<protein>
    <submittedName>
        <fullName evidence="3">Polysaccharide biosynthesis/export family protein</fullName>
    </submittedName>
</protein>
<feature type="domain" description="Polysaccharide export protein N-terminal" evidence="2">
    <location>
        <begin position="160"/>
        <end position="219"/>
    </location>
</feature>
<dbReference type="Gene3D" id="3.10.560.10">
    <property type="entry name" value="Outer membrane lipoprotein wza domain like"/>
    <property type="match status" value="1"/>
</dbReference>
<evidence type="ECO:0000256" key="1">
    <source>
        <dbReference type="ARBA" id="ARBA00022729"/>
    </source>
</evidence>
<dbReference type="RefSeq" id="WP_252855856.1">
    <property type="nucleotide sequence ID" value="NZ_JAMXLR010000092.1"/>
</dbReference>
<dbReference type="PANTHER" id="PTHR33619:SF3">
    <property type="entry name" value="POLYSACCHARIDE EXPORT PROTEIN GFCE-RELATED"/>
    <property type="match status" value="1"/>
</dbReference>
<organism evidence="3 4">
    <name type="scientific">Aeoliella straminimaris</name>
    <dbReference type="NCBI Taxonomy" id="2954799"/>
    <lineage>
        <taxon>Bacteria</taxon>
        <taxon>Pseudomonadati</taxon>
        <taxon>Planctomycetota</taxon>
        <taxon>Planctomycetia</taxon>
        <taxon>Pirellulales</taxon>
        <taxon>Lacipirellulaceae</taxon>
        <taxon>Aeoliella</taxon>
    </lineage>
</organism>
<dbReference type="EMBL" id="JAMXLR010000092">
    <property type="protein sequence ID" value="MCO6047749.1"/>
    <property type="molecule type" value="Genomic_DNA"/>
</dbReference>
<dbReference type="Gene3D" id="3.30.1950.10">
    <property type="entry name" value="wza like domain"/>
    <property type="match status" value="1"/>
</dbReference>
<keyword evidence="4" id="KW-1185">Reference proteome</keyword>
<evidence type="ECO:0000259" key="2">
    <source>
        <dbReference type="Pfam" id="PF02563"/>
    </source>
</evidence>
<reference evidence="3" key="1">
    <citation type="submission" date="2022-06" db="EMBL/GenBank/DDBJ databases">
        <title>Aeoliella straminimaris, a novel planctomycete from sediments.</title>
        <authorList>
            <person name="Vitorino I.R."/>
            <person name="Lage O.M."/>
        </authorList>
    </citation>
    <scope>NUCLEOTIDE SEQUENCE</scope>
    <source>
        <strain evidence="3">ICT_H6.2</strain>
    </source>
</reference>
<dbReference type="InterPro" id="IPR003715">
    <property type="entry name" value="Poly_export_N"/>
</dbReference>
<name>A0A9X2FIE8_9BACT</name>
<dbReference type="AlphaFoldDB" id="A0A9X2FIE8"/>
<gene>
    <name evidence="3" type="ORF">NG895_27920</name>
</gene>
<dbReference type="InterPro" id="IPR049712">
    <property type="entry name" value="Poly_export"/>
</dbReference>
<evidence type="ECO:0000313" key="4">
    <source>
        <dbReference type="Proteomes" id="UP001155241"/>
    </source>
</evidence>
<accession>A0A9X2FIE8</accession>
<comment type="caution">
    <text evidence="3">The sequence shown here is derived from an EMBL/GenBank/DDBJ whole genome shotgun (WGS) entry which is preliminary data.</text>
</comment>
<dbReference type="PANTHER" id="PTHR33619">
    <property type="entry name" value="POLYSACCHARIDE EXPORT PROTEIN GFCE-RELATED"/>
    <property type="match status" value="1"/>
</dbReference>
<dbReference type="GO" id="GO:0015159">
    <property type="term" value="F:polysaccharide transmembrane transporter activity"/>
    <property type="evidence" value="ECO:0007669"/>
    <property type="project" value="InterPro"/>
</dbReference>
<proteinExistence type="predicted"/>
<keyword evidence="1" id="KW-0732">Signal</keyword>
<dbReference type="Pfam" id="PF02563">
    <property type="entry name" value="Poly_export"/>
    <property type="match status" value="1"/>
</dbReference>
<sequence>MISRIAQPLTQTATTVLILIGLVGCHAIEHPYSNVPGPCAPVYPCQPKEQQKLSLPDYTIEPPDVLTIEAINLIPRPPYRLRPLDNLLVETKGLPDDSPPAREIPVGIDGTLVLGFGYDSDDGKYAPISVVGLTLPEAQARIADRLATVAADPEVWISLISIANQQNVAGEHLVAPDGTVNLGTYGRVRVVGMTIEEAKLAIESHLSERFLDPEVAVDVFGYNSKSYYIITQGAGLGDQVVHLPVTGNETALDAISQIQGLSGTSSTRMWIARPGANEDGGDQIMPIDWLGITQRGDVTTNYQMLPGDRLYISEDKLIALDTALAKIISPVERVFGVTLLGTQTAKQIKFFDQFNNNGGGL</sequence>
<evidence type="ECO:0000313" key="3">
    <source>
        <dbReference type="EMBL" id="MCO6047749.1"/>
    </source>
</evidence>
<dbReference type="Proteomes" id="UP001155241">
    <property type="component" value="Unassembled WGS sequence"/>
</dbReference>